<reference evidence="1" key="2">
    <citation type="submission" date="2025-08" db="UniProtKB">
        <authorList>
            <consortium name="Ensembl"/>
        </authorList>
    </citation>
    <scope>IDENTIFICATION</scope>
</reference>
<protein>
    <submittedName>
        <fullName evidence="1">Selenoprotein N</fullName>
    </submittedName>
</protein>
<reference evidence="1" key="1">
    <citation type="submission" date="2021-04" db="EMBL/GenBank/DDBJ databases">
        <authorList>
            <consortium name="Wellcome Sanger Institute Data Sharing"/>
        </authorList>
    </citation>
    <scope>NUCLEOTIDE SEQUENCE [LARGE SCALE GENOMIC DNA]</scope>
</reference>
<keyword evidence="2" id="KW-1185">Reference proteome</keyword>
<dbReference type="GeneTree" id="ENSGT00940000164027"/>
<dbReference type="GO" id="GO:0055074">
    <property type="term" value="P:calcium ion homeostasis"/>
    <property type="evidence" value="ECO:0007669"/>
    <property type="project" value="TreeGrafter"/>
</dbReference>
<organism evidence="1 2">
    <name type="scientific">Sparus aurata</name>
    <name type="common">Gilthead sea bream</name>
    <dbReference type="NCBI Taxonomy" id="8175"/>
    <lineage>
        <taxon>Eukaryota</taxon>
        <taxon>Metazoa</taxon>
        <taxon>Chordata</taxon>
        <taxon>Craniata</taxon>
        <taxon>Vertebrata</taxon>
        <taxon>Euteleostomi</taxon>
        <taxon>Actinopterygii</taxon>
        <taxon>Neopterygii</taxon>
        <taxon>Teleostei</taxon>
        <taxon>Neoteleostei</taxon>
        <taxon>Acanthomorphata</taxon>
        <taxon>Eupercaria</taxon>
        <taxon>Spariformes</taxon>
        <taxon>Sparidae</taxon>
        <taxon>Sparus</taxon>
    </lineage>
</organism>
<dbReference type="PANTHER" id="PTHR16213">
    <property type="entry name" value="SELENOPROTEIN N"/>
    <property type="match status" value="1"/>
</dbReference>
<proteinExistence type="predicted"/>
<evidence type="ECO:0000313" key="2">
    <source>
        <dbReference type="Proteomes" id="UP000472265"/>
    </source>
</evidence>
<accession>A0A671TW73</accession>
<reference evidence="1" key="3">
    <citation type="submission" date="2025-09" db="UniProtKB">
        <authorList>
            <consortium name="Ensembl"/>
        </authorList>
    </citation>
    <scope>IDENTIFICATION</scope>
</reference>
<evidence type="ECO:0000313" key="1">
    <source>
        <dbReference type="Ensembl" id="ENSSAUP00010006269.1"/>
    </source>
</evidence>
<dbReference type="Proteomes" id="UP000472265">
    <property type="component" value="Chromosome 16"/>
</dbReference>
<dbReference type="AlphaFoldDB" id="A0A671TW73"/>
<name>A0A671TW73_SPAAU</name>
<sequence length="540" mass="60932">AVDSAPGRRRPPSRLRDQVLPRCPVHQTSCERATSVVTIHTSQKYLDLLTFVRTLGAEGLFLFSSLDTDHDLYLSPEEFKPIAEKLTGITPPVDYEEEVAHDPNGETLTLEAKMQPLLLDSMTKSKDGFLGVSHSSLGGLRSWKSPVVPSSTFSASQFRVFLPPKNKVEVGDTWWVIPSELNIFTGYLPNNRYHPPSPKGKEVLIHSLLSMFHPRPFIKSRFAPQGAVACIRASNDFYYDIVFRIHAEFQLNDVPDFPFWFTPGQFTGNIVLSKDASHVRHFHLYVPNDRSLNVDMEWLYGASESSNMEVDIGYLPQMELQSTGPSTPSIIMDEEGNVIDSRDGGGGEPIQFVFEDIHWTSELSRQEAARRLDVTFYPFKKVSYLPFSEAFKRAEAENKLVHSILLWGITPQHCSGRTLRETVLESSPVLALLNQSFISSWSLVRELENMQANEHNHELSEKARLHLENYNFPVEMMVALPNGTIVHHINANFFLDQTAMKPEEEGATFSFSGGFEDPSTSTYIGFLKEGLEKAKEYLAQ</sequence>
<dbReference type="GO" id="GO:0005789">
    <property type="term" value="C:endoplasmic reticulum membrane"/>
    <property type="evidence" value="ECO:0007669"/>
    <property type="project" value="TreeGrafter"/>
</dbReference>
<dbReference type="GO" id="GO:0048741">
    <property type="term" value="P:skeletal muscle fiber development"/>
    <property type="evidence" value="ECO:0007669"/>
    <property type="project" value="TreeGrafter"/>
</dbReference>
<dbReference type="Ensembl" id="ENSSAUT00010006756.1">
    <property type="protein sequence ID" value="ENSSAUP00010006269.1"/>
    <property type="gene ID" value="ENSSAUG00010003190.1"/>
</dbReference>
<dbReference type="PANTHER" id="PTHR16213:SF78">
    <property type="entry name" value="SELENOPROTEIN N"/>
    <property type="match status" value="1"/>
</dbReference>
<gene>
    <name evidence="1" type="primary">selenon</name>
</gene>